<dbReference type="RefSeq" id="WP_243992781.1">
    <property type="nucleotide sequence ID" value="NZ_JALHLE010000009.1"/>
</dbReference>
<dbReference type="CDD" id="cd06170">
    <property type="entry name" value="LuxR_C_like"/>
    <property type="match status" value="1"/>
</dbReference>
<feature type="domain" description="HTH luxR-type" evidence="3">
    <location>
        <begin position="145"/>
        <end position="211"/>
    </location>
</feature>
<dbReference type="PANTHER" id="PTHR45566:SF1">
    <property type="entry name" value="HTH-TYPE TRANSCRIPTIONAL REGULATOR YHJB-RELATED"/>
    <property type="match status" value="1"/>
</dbReference>
<dbReference type="SUPFAM" id="SSF52172">
    <property type="entry name" value="CheY-like"/>
    <property type="match status" value="1"/>
</dbReference>
<dbReference type="PROSITE" id="PS50110">
    <property type="entry name" value="RESPONSE_REGULATORY"/>
    <property type="match status" value="1"/>
</dbReference>
<dbReference type="PROSITE" id="PS50043">
    <property type="entry name" value="HTH_LUXR_2"/>
    <property type="match status" value="1"/>
</dbReference>
<dbReference type="Proteomes" id="UP001162880">
    <property type="component" value="Unassembled WGS sequence"/>
</dbReference>
<sequence>MSNFLILSLDKIFISSLSIALEDGGFKVIGAAESLFEINDFATLRDCIAIFDCPDAGNQFEVLKEIRSQFPSVRVVVFSSSFHLELTTECLAHGASGYLLRSLEASVLVEALRLIAQGETAPPSRLKEVMATNPIRMPSSREAAKDHKKRGLLPRQWGMFHHWREGNSNNDIIARALHACEATVKVHVHNILHKLHAYSRAQAAIRASSNGPEGPSAHP</sequence>
<dbReference type="Gene3D" id="3.40.50.2300">
    <property type="match status" value="1"/>
</dbReference>
<dbReference type="PANTHER" id="PTHR45566">
    <property type="entry name" value="HTH-TYPE TRANSCRIPTIONAL REGULATOR YHJB-RELATED"/>
    <property type="match status" value="1"/>
</dbReference>
<dbReference type="InterPro" id="IPR001789">
    <property type="entry name" value="Sig_transdc_resp-reg_receiver"/>
</dbReference>
<keyword evidence="6" id="KW-1185">Reference proteome</keyword>
<reference evidence="5" key="1">
    <citation type="submission" date="2022-03" db="EMBL/GenBank/DDBJ databases">
        <title>Identification of a novel bacterium isolated from mangrove sediments.</title>
        <authorList>
            <person name="Pan X."/>
        </authorList>
    </citation>
    <scope>NUCLEOTIDE SEQUENCE</scope>
    <source>
        <strain evidence="5">B2580</strain>
    </source>
</reference>
<evidence type="ECO:0000259" key="3">
    <source>
        <dbReference type="PROSITE" id="PS50043"/>
    </source>
</evidence>
<dbReference type="InterPro" id="IPR051015">
    <property type="entry name" value="EvgA-like"/>
</dbReference>
<dbReference type="InterPro" id="IPR011006">
    <property type="entry name" value="CheY-like_superfamily"/>
</dbReference>
<organism evidence="5 6">
    <name type="scientific">Novosphingobium album</name>
    <name type="common">ex Hu et al. 2023</name>
    <dbReference type="NCBI Taxonomy" id="2930093"/>
    <lineage>
        <taxon>Bacteria</taxon>
        <taxon>Pseudomonadati</taxon>
        <taxon>Pseudomonadota</taxon>
        <taxon>Alphaproteobacteria</taxon>
        <taxon>Sphingomonadales</taxon>
        <taxon>Sphingomonadaceae</taxon>
        <taxon>Novosphingobium</taxon>
    </lineage>
</organism>
<evidence type="ECO:0000313" key="5">
    <source>
        <dbReference type="EMBL" id="MCJ2178604.1"/>
    </source>
</evidence>
<dbReference type="InterPro" id="IPR016032">
    <property type="entry name" value="Sig_transdc_resp-reg_C-effctor"/>
</dbReference>
<evidence type="ECO:0000259" key="4">
    <source>
        <dbReference type="PROSITE" id="PS50110"/>
    </source>
</evidence>
<dbReference type="SUPFAM" id="SSF46894">
    <property type="entry name" value="C-terminal effector domain of the bipartite response regulators"/>
    <property type="match status" value="1"/>
</dbReference>
<comment type="caution">
    <text evidence="5">The sequence shown here is derived from an EMBL/GenBank/DDBJ whole genome shotgun (WGS) entry which is preliminary data.</text>
</comment>
<accession>A0ABT0B1E1</accession>
<keyword evidence="1" id="KW-0238">DNA-binding</keyword>
<comment type="caution">
    <text evidence="2">Lacks conserved residue(s) required for the propagation of feature annotation.</text>
</comment>
<evidence type="ECO:0000313" key="6">
    <source>
        <dbReference type="Proteomes" id="UP001162880"/>
    </source>
</evidence>
<protein>
    <submittedName>
        <fullName evidence="5">Response regulator transcription factor</fullName>
    </submittedName>
</protein>
<gene>
    <name evidence="5" type="ORF">MTR64_08520</name>
</gene>
<dbReference type="Pfam" id="PF00196">
    <property type="entry name" value="GerE"/>
    <property type="match status" value="1"/>
</dbReference>
<evidence type="ECO:0000256" key="1">
    <source>
        <dbReference type="ARBA" id="ARBA00023125"/>
    </source>
</evidence>
<name>A0ABT0B1E1_9SPHN</name>
<dbReference type="SMART" id="SM00421">
    <property type="entry name" value="HTH_LUXR"/>
    <property type="match status" value="1"/>
</dbReference>
<feature type="domain" description="Response regulatory" evidence="4">
    <location>
        <begin position="3"/>
        <end position="116"/>
    </location>
</feature>
<dbReference type="InterPro" id="IPR000792">
    <property type="entry name" value="Tscrpt_reg_LuxR_C"/>
</dbReference>
<dbReference type="EMBL" id="JALHLE010000009">
    <property type="protein sequence ID" value="MCJ2178604.1"/>
    <property type="molecule type" value="Genomic_DNA"/>
</dbReference>
<evidence type="ECO:0000256" key="2">
    <source>
        <dbReference type="PROSITE-ProRule" id="PRU00169"/>
    </source>
</evidence>
<proteinExistence type="predicted"/>